<accession>A0ACB9PGB1</accession>
<evidence type="ECO:0000313" key="1">
    <source>
        <dbReference type="EMBL" id="KAI4347578.1"/>
    </source>
</evidence>
<dbReference type="Proteomes" id="UP000828941">
    <property type="component" value="Chromosome 4"/>
</dbReference>
<protein>
    <submittedName>
        <fullName evidence="1">Uncharacterized protein</fullName>
    </submittedName>
</protein>
<organism evidence="1 2">
    <name type="scientific">Bauhinia variegata</name>
    <name type="common">Purple orchid tree</name>
    <name type="synonym">Phanera variegata</name>
    <dbReference type="NCBI Taxonomy" id="167791"/>
    <lineage>
        <taxon>Eukaryota</taxon>
        <taxon>Viridiplantae</taxon>
        <taxon>Streptophyta</taxon>
        <taxon>Embryophyta</taxon>
        <taxon>Tracheophyta</taxon>
        <taxon>Spermatophyta</taxon>
        <taxon>Magnoliopsida</taxon>
        <taxon>eudicotyledons</taxon>
        <taxon>Gunneridae</taxon>
        <taxon>Pentapetalae</taxon>
        <taxon>rosids</taxon>
        <taxon>fabids</taxon>
        <taxon>Fabales</taxon>
        <taxon>Fabaceae</taxon>
        <taxon>Cercidoideae</taxon>
        <taxon>Cercideae</taxon>
        <taxon>Bauhiniinae</taxon>
        <taxon>Bauhinia</taxon>
    </lineage>
</organism>
<dbReference type="EMBL" id="CM039429">
    <property type="protein sequence ID" value="KAI4347578.1"/>
    <property type="molecule type" value="Genomic_DNA"/>
</dbReference>
<evidence type="ECO:0000313" key="2">
    <source>
        <dbReference type="Proteomes" id="UP000828941"/>
    </source>
</evidence>
<name>A0ACB9PGB1_BAUVA</name>
<reference evidence="1 2" key="1">
    <citation type="journal article" date="2022" name="DNA Res.">
        <title>Chromosomal-level genome assembly of the orchid tree Bauhinia variegata (Leguminosae; Cercidoideae) supports the allotetraploid origin hypothesis of Bauhinia.</title>
        <authorList>
            <person name="Zhong Y."/>
            <person name="Chen Y."/>
            <person name="Zheng D."/>
            <person name="Pang J."/>
            <person name="Liu Y."/>
            <person name="Luo S."/>
            <person name="Meng S."/>
            <person name="Qian L."/>
            <person name="Wei D."/>
            <person name="Dai S."/>
            <person name="Zhou R."/>
        </authorList>
    </citation>
    <scope>NUCLEOTIDE SEQUENCE [LARGE SCALE GENOMIC DNA]</scope>
    <source>
        <strain evidence="1">BV-YZ2020</strain>
    </source>
</reference>
<gene>
    <name evidence="1" type="ORF">L6164_008380</name>
</gene>
<sequence>MDLKKMRRIPPTATAMEIVARGICCFSVLIFIGYIMIWIMKPTTFFSHWFIDIHTKADPIHLGNQGVNLLIHTFPVLLIAILGCLYLHLERKLSEQNSKSKVGSSKWAFWKRPVLINGPLGIITLTELFFLGMFVSLLIWTFCSYLHSMFHNITQQAAKMRVHVWEAKLEISALTLGLVGNVCLAFMFFPVSRGSSILHFIGLTSEAGIKYHIWLGHTALVLFTAHGLCYIIYWINTDKISEMLEWSKTGISNVAGEISLLFGLILWATTSSRIRRKAFELFFYTHYLYIVFVVFFVLHVGINYSCIMLPGFYLFLIDRYLRFLQSEQRIRLVSARVLPCEVVELNFSKNPGLWYAPASVIFINIPSISKLQWHPFTISSCSETDPDKLSVIIKSEGSWSSALYQKLSSSSPIDHLDISVEGPHGPPSTFYSRHELLVLVCGGSGITPCISIIRELLFKANNGGSKTPRVLLVAAFKRSLDITMLDLLLPDSATNFNPSRLQLQIEAYVTREKQPANNDKKLLQTICFKPDASDVPVSAVLGQNSWLYLGMIISSSFLLFLLLIGILTRCYIYPIDHDSNKIYPRKQNKGLKKEKNMNNPTPVTSPGSVSHNSDRELESLPFQSFIQATKVHYGGRPNLKEILSDCDGSSIGVLVSGPREMRREVATICSSGLKDNLHFESISFSW</sequence>
<keyword evidence="2" id="KW-1185">Reference proteome</keyword>
<proteinExistence type="predicted"/>
<comment type="caution">
    <text evidence="1">The sequence shown here is derived from an EMBL/GenBank/DDBJ whole genome shotgun (WGS) entry which is preliminary data.</text>
</comment>